<accession>A0A8I2C607</accession>
<name>A0A8I2C607_BRAEL</name>
<reference evidence="1" key="1">
    <citation type="submission" date="2021-02" db="EMBL/GenBank/DDBJ databases">
        <title>Genomic Encyclopedia of Type Strains, Phase IV (KMG-V): Genome sequencing to study the core and pangenomes of soil and plant-associated prokaryotes.</title>
        <authorList>
            <person name="Whitman W."/>
        </authorList>
    </citation>
    <scope>NUCLEOTIDE SEQUENCE</scope>
    <source>
        <strain evidence="1">USDA 406</strain>
    </source>
</reference>
<dbReference type="AlphaFoldDB" id="A0A8I2C607"/>
<protein>
    <submittedName>
        <fullName evidence="1">Uncharacterized protein</fullName>
    </submittedName>
</protein>
<sequence length="36" mass="3659">MSAAARAAGASWPLTAMSDEGPALQNPGLVLLTSFR</sequence>
<dbReference type="EMBL" id="JAFICZ010000001">
    <property type="protein sequence ID" value="MBP1295628.1"/>
    <property type="molecule type" value="Genomic_DNA"/>
</dbReference>
<comment type="caution">
    <text evidence="1">The sequence shown here is derived from an EMBL/GenBank/DDBJ whole genome shotgun (WGS) entry which is preliminary data.</text>
</comment>
<dbReference type="Proteomes" id="UP000673383">
    <property type="component" value="Unassembled WGS sequence"/>
</dbReference>
<organism evidence="1 2">
    <name type="scientific">Bradyrhizobium elkanii</name>
    <dbReference type="NCBI Taxonomy" id="29448"/>
    <lineage>
        <taxon>Bacteria</taxon>
        <taxon>Pseudomonadati</taxon>
        <taxon>Pseudomonadota</taxon>
        <taxon>Alphaproteobacteria</taxon>
        <taxon>Hyphomicrobiales</taxon>
        <taxon>Nitrobacteraceae</taxon>
        <taxon>Bradyrhizobium</taxon>
    </lineage>
</organism>
<evidence type="ECO:0000313" key="1">
    <source>
        <dbReference type="EMBL" id="MBP1295628.1"/>
    </source>
</evidence>
<evidence type="ECO:0000313" key="2">
    <source>
        <dbReference type="Proteomes" id="UP000673383"/>
    </source>
</evidence>
<gene>
    <name evidence="1" type="ORF">JOH49_005381</name>
</gene>
<proteinExistence type="predicted"/>